<keyword evidence="3" id="KW-1185">Reference proteome</keyword>
<dbReference type="RefSeq" id="WP_142893828.1">
    <property type="nucleotide sequence ID" value="NZ_ML660164.1"/>
</dbReference>
<protein>
    <submittedName>
        <fullName evidence="2">Uncharacterized protein</fullName>
    </submittedName>
</protein>
<organism evidence="2 3">
    <name type="scientific">Aliikangiella coralliicola</name>
    <dbReference type="NCBI Taxonomy" id="2592383"/>
    <lineage>
        <taxon>Bacteria</taxon>
        <taxon>Pseudomonadati</taxon>
        <taxon>Pseudomonadota</taxon>
        <taxon>Gammaproteobacteria</taxon>
        <taxon>Oceanospirillales</taxon>
        <taxon>Pleioneaceae</taxon>
        <taxon>Aliikangiella</taxon>
    </lineage>
</organism>
<dbReference type="OrthoDB" id="6307920at2"/>
<gene>
    <name evidence="2" type="ORF">FLL46_12340</name>
</gene>
<feature type="transmembrane region" description="Helical" evidence="1">
    <location>
        <begin position="101"/>
        <end position="121"/>
    </location>
</feature>
<feature type="transmembrane region" description="Helical" evidence="1">
    <location>
        <begin position="127"/>
        <end position="145"/>
    </location>
</feature>
<evidence type="ECO:0000313" key="3">
    <source>
        <dbReference type="Proteomes" id="UP000315439"/>
    </source>
</evidence>
<feature type="transmembrane region" description="Helical" evidence="1">
    <location>
        <begin position="35"/>
        <end position="55"/>
    </location>
</feature>
<feature type="transmembrane region" description="Helical" evidence="1">
    <location>
        <begin position="61"/>
        <end position="81"/>
    </location>
</feature>
<comment type="caution">
    <text evidence="2">The sequence shown here is derived from an EMBL/GenBank/DDBJ whole genome shotgun (WGS) entry which is preliminary data.</text>
</comment>
<keyword evidence="1" id="KW-0472">Membrane</keyword>
<reference evidence="2 3" key="1">
    <citation type="submission" date="2019-07" db="EMBL/GenBank/DDBJ databases">
        <title>Draft genome for Aliikangiella sp. M105.</title>
        <authorList>
            <person name="Wang G."/>
        </authorList>
    </citation>
    <scope>NUCLEOTIDE SEQUENCE [LARGE SCALE GENOMIC DNA]</scope>
    <source>
        <strain evidence="2 3">M105</strain>
    </source>
</reference>
<dbReference type="AlphaFoldDB" id="A0A545UCQ0"/>
<accession>A0A545UCQ0</accession>
<dbReference type="Proteomes" id="UP000315439">
    <property type="component" value="Unassembled WGS sequence"/>
</dbReference>
<keyword evidence="1" id="KW-1133">Transmembrane helix</keyword>
<evidence type="ECO:0000313" key="2">
    <source>
        <dbReference type="EMBL" id="TQV87237.1"/>
    </source>
</evidence>
<evidence type="ECO:0000256" key="1">
    <source>
        <dbReference type="SAM" id="Phobius"/>
    </source>
</evidence>
<sequence length="159" mass="17633">MKTTDTLISVDEARAALESLEDTHRKAILFFRPPLWLNLLAASMFGMLTMSYALMSHDNNWVLGLDLSLAGFLLSVAFMFYSYRLLGIKMKIVPASLSGKIFQAVQAVIYSAIIFGARELYLDGMAWTPYVAAVLNAGTFGYLIHHYPTGELVSKEGVK</sequence>
<keyword evidence="1" id="KW-0812">Transmembrane</keyword>
<proteinExistence type="predicted"/>
<name>A0A545UCQ0_9GAMM</name>
<dbReference type="EMBL" id="VIKS01000008">
    <property type="protein sequence ID" value="TQV87237.1"/>
    <property type="molecule type" value="Genomic_DNA"/>
</dbReference>